<keyword evidence="3" id="KW-1185">Reference proteome</keyword>
<reference evidence="2 3" key="1">
    <citation type="journal article" date="2019" name="Nat. Ecol. Evol.">
        <title>Megaphylogeny resolves global patterns of mushroom evolution.</title>
        <authorList>
            <person name="Varga T."/>
            <person name="Krizsan K."/>
            <person name="Foldi C."/>
            <person name="Dima B."/>
            <person name="Sanchez-Garcia M."/>
            <person name="Sanchez-Ramirez S."/>
            <person name="Szollosi G.J."/>
            <person name="Szarkandi J.G."/>
            <person name="Papp V."/>
            <person name="Albert L."/>
            <person name="Andreopoulos W."/>
            <person name="Angelini C."/>
            <person name="Antonin V."/>
            <person name="Barry K.W."/>
            <person name="Bougher N.L."/>
            <person name="Buchanan P."/>
            <person name="Buyck B."/>
            <person name="Bense V."/>
            <person name="Catcheside P."/>
            <person name="Chovatia M."/>
            <person name="Cooper J."/>
            <person name="Damon W."/>
            <person name="Desjardin D."/>
            <person name="Finy P."/>
            <person name="Geml J."/>
            <person name="Haridas S."/>
            <person name="Hughes K."/>
            <person name="Justo A."/>
            <person name="Karasinski D."/>
            <person name="Kautmanova I."/>
            <person name="Kiss B."/>
            <person name="Kocsube S."/>
            <person name="Kotiranta H."/>
            <person name="LaButti K.M."/>
            <person name="Lechner B.E."/>
            <person name="Liimatainen K."/>
            <person name="Lipzen A."/>
            <person name="Lukacs Z."/>
            <person name="Mihaltcheva S."/>
            <person name="Morgado L.N."/>
            <person name="Niskanen T."/>
            <person name="Noordeloos M.E."/>
            <person name="Ohm R.A."/>
            <person name="Ortiz-Santana B."/>
            <person name="Ovrebo C."/>
            <person name="Racz N."/>
            <person name="Riley R."/>
            <person name="Savchenko A."/>
            <person name="Shiryaev A."/>
            <person name="Soop K."/>
            <person name="Spirin V."/>
            <person name="Szebenyi C."/>
            <person name="Tomsovsky M."/>
            <person name="Tulloss R.E."/>
            <person name="Uehling J."/>
            <person name="Grigoriev I.V."/>
            <person name="Vagvolgyi C."/>
            <person name="Papp T."/>
            <person name="Martin F.M."/>
            <person name="Miettinen O."/>
            <person name="Hibbett D.S."/>
            <person name="Nagy L.G."/>
        </authorList>
    </citation>
    <scope>NUCLEOTIDE SEQUENCE [LARGE SCALE GENOMIC DNA]</scope>
    <source>
        <strain evidence="2 3">FP101781</strain>
    </source>
</reference>
<dbReference type="AlphaFoldDB" id="A0A4Y7U0L9"/>
<organism evidence="2 3">
    <name type="scientific">Coprinellus micaceus</name>
    <name type="common">Glistening ink-cap mushroom</name>
    <name type="synonym">Coprinus micaceus</name>
    <dbReference type="NCBI Taxonomy" id="71717"/>
    <lineage>
        <taxon>Eukaryota</taxon>
        <taxon>Fungi</taxon>
        <taxon>Dikarya</taxon>
        <taxon>Basidiomycota</taxon>
        <taxon>Agaricomycotina</taxon>
        <taxon>Agaricomycetes</taxon>
        <taxon>Agaricomycetidae</taxon>
        <taxon>Agaricales</taxon>
        <taxon>Agaricineae</taxon>
        <taxon>Psathyrellaceae</taxon>
        <taxon>Coprinellus</taxon>
    </lineage>
</organism>
<dbReference type="EMBL" id="QPFP01000001">
    <property type="protein sequence ID" value="TEB39987.1"/>
    <property type="molecule type" value="Genomic_DNA"/>
</dbReference>
<evidence type="ECO:0000256" key="1">
    <source>
        <dbReference type="SAM" id="MobiDB-lite"/>
    </source>
</evidence>
<gene>
    <name evidence="2" type="ORF">FA13DRAFT_1724206</name>
</gene>
<dbReference type="Proteomes" id="UP000298030">
    <property type="component" value="Unassembled WGS sequence"/>
</dbReference>
<proteinExistence type="predicted"/>
<evidence type="ECO:0000313" key="2">
    <source>
        <dbReference type="EMBL" id="TEB39987.1"/>
    </source>
</evidence>
<comment type="caution">
    <text evidence="2">The sequence shown here is derived from an EMBL/GenBank/DDBJ whole genome shotgun (WGS) entry which is preliminary data.</text>
</comment>
<protein>
    <submittedName>
        <fullName evidence="2">Uncharacterized protein</fullName>
    </submittedName>
</protein>
<feature type="region of interest" description="Disordered" evidence="1">
    <location>
        <begin position="1"/>
        <end position="41"/>
    </location>
</feature>
<sequence>MFDGAVITISSAEQPRTPRWHRRTTRLPLNRQPSERPATSKGAKCLVQGMRMFLRTPVAVVGRILANSLICSERHCAMFEHGNESC</sequence>
<accession>A0A4Y7U0L9</accession>
<name>A0A4Y7U0L9_COPMI</name>
<evidence type="ECO:0000313" key="3">
    <source>
        <dbReference type="Proteomes" id="UP000298030"/>
    </source>
</evidence>